<dbReference type="PANTHER" id="PTHR42841">
    <property type="entry name" value="AMINE OXIDASE"/>
    <property type="match status" value="1"/>
</dbReference>
<protein>
    <submittedName>
        <fullName evidence="2">Amine oxidase</fullName>
    </submittedName>
</protein>
<accession>A0A0A0BZ00</accession>
<dbReference type="InterPro" id="IPR036188">
    <property type="entry name" value="FAD/NAD-bd_sf"/>
</dbReference>
<dbReference type="AlphaFoldDB" id="A0A0A0BZ00"/>
<dbReference type="OrthoDB" id="9767561at2"/>
<reference evidence="2 3" key="2">
    <citation type="journal article" date="2015" name="Stand. Genomic Sci.">
        <title>Draft genome sequence of Cellulomonas carbonis T26(T) and comparative analysis of six Cellulomonas genomes.</title>
        <authorList>
            <person name="Zhuang W."/>
            <person name="Zhang S."/>
            <person name="Xia X."/>
            <person name="Wang G."/>
        </authorList>
    </citation>
    <scope>NUCLEOTIDE SEQUENCE [LARGE SCALE GENOMIC DNA]</scope>
    <source>
        <strain evidence="2 3">T26</strain>
    </source>
</reference>
<sequence length="416" mass="43864">MPSMDCDVVVVGAGLAGLVCARELARDGLAVRVLEAGDGVGGRVRTDRVDGFTLDRGFQVLNPAYPAVRELLDVDALDLRPFLAGVAVRQDDRLALLADPRRAPRHLPATLRSGYVRPRELVALARWAAPALGPVGRLLRAPDAPLADSLTSAGVTGRLRREVLEPFVAGVVLEDEGSTSAAFVRLLVRSFVLGTPGVPSSGMDAIPRQLAAGLDVSLGERVERVERTGPGVRVTSSSGVTEARAVVVATDALTAERLVGVAAPAMKGVVTHWYATDEPPTDLPVEVVDGRRRGPVVNASVVSAVAPSYAPAGQHLVQVSCLLGDDAPDETAARRQAGEMFGVDPRAWREVVRHEVRNALPAQPPPLEHRRAVDLGEGVLVCGDHRDTASAQGALVSGRRTAAAVRRRLASGPRTR</sequence>
<dbReference type="Proteomes" id="UP000029839">
    <property type="component" value="Unassembled WGS sequence"/>
</dbReference>
<dbReference type="Gene3D" id="3.50.50.60">
    <property type="entry name" value="FAD/NAD(P)-binding domain"/>
    <property type="match status" value="1"/>
</dbReference>
<evidence type="ECO:0000313" key="2">
    <source>
        <dbReference type="EMBL" id="KGM12394.1"/>
    </source>
</evidence>
<organism evidence="2 3">
    <name type="scientific">Cellulomonas carbonis T26</name>
    <dbReference type="NCBI Taxonomy" id="947969"/>
    <lineage>
        <taxon>Bacteria</taxon>
        <taxon>Bacillati</taxon>
        <taxon>Actinomycetota</taxon>
        <taxon>Actinomycetes</taxon>
        <taxon>Micrococcales</taxon>
        <taxon>Cellulomonadaceae</taxon>
        <taxon>Cellulomonas</taxon>
    </lineage>
</organism>
<evidence type="ECO:0000313" key="3">
    <source>
        <dbReference type="Proteomes" id="UP000029839"/>
    </source>
</evidence>
<proteinExistence type="predicted"/>
<gene>
    <name evidence="2" type="ORF">N868_15065</name>
</gene>
<keyword evidence="3" id="KW-1185">Reference proteome</keyword>
<feature type="domain" description="Amine oxidase" evidence="1">
    <location>
        <begin position="15"/>
        <end position="405"/>
    </location>
</feature>
<reference evidence="2 3" key="1">
    <citation type="submission" date="2013-08" db="EMBL/GenBank/DDBJ databases">
        <title>Genome sequencing of Cellulomonas carbonis T26.</title>
        <authorList>
            <person name="Chen F."/>
            <person name="Li Y."/>
            <person name="Wang G."/>
        </authorList>
    </citation>
    <scope>NUCLEOTIDE SEQUENCE [LARGE SCALE GENOMIC DNA]</scope>
    <source>
        <strain evidence="2 3">T26</strain>
    </source>
</reference>
<dbReference type="GO" id="GO:0016491">
    <property type="term" value="F:oxidoreductase activity"/>
    <property type="evidence" value="ECO:0007669"/>
    <property type="project" value="InterPro"/>
</dbReference>
<name>A0A0A0BZ00_9CELL</name>
<dbReference type="Pfam" id="PF01593">
    <property type="entry name" value="Amino_oxidase"/>
    <property type="match status" value="1"/>
</dbReference>
<dbReference type="EMBL" id="AXCY01000005">
    <property type="protein sequence ID" value="KGM12394.1"/>
    <property type="molecule type" value="Genomic_DNA"/>
</dbReference>
<dbReference type="InterPro" id="IPR002937">
    <property type="entry name" value="Amino_oxidase"/>
</dbReference>
<comment type="caution">
    <text evidence="2">The sequence shown here is derived from an EMBL/GenBank/DDBJ whole genome shotgun (WGS) entry which is preliminary data.</text>
</comment>
<evidence type="ECO:0000259" key="1">
    <source>
        <dbReference type="Pfam" id="PF01593"/>
    </source>
</evidence>
<dbReference type="SUPFAM" id="SSF51905">
    <property type="entry name" value="FAD/NAD(P)-binding domain"/>
    <property type="match status" value="1"/>
</dbReference>